<gene>
    <name evidence="1" type="ORF">K443DRAFT_273789</name>
</gene>
<reference evidence="2" key="2">
    <citation type="submission" date="2015-01" db="EMBL/GenBank/DDBJ databases">
        <title>Evolutionary Origins and Diversification of the Mycorrhizal Mutualists.</title>
        <authorList>
            <consortium name="DOE Joint Genome Institute"/>
            <consortium name="Mycorrhizal Genomics Consortium"/>
            <person name="Kohler A."/>
            <person name="Kuo A."/>
            <person name="Nagy L.G."/>
            <person name="Floudas D."/>
            <person name="Copeland A."/>
            <person name="Barry K.W."/>
            <person name="Cichocki N."/>
            <person name="Veneault-Fourrey C."/>
            <person name="LaButti K."/>
            <person name="Lindquist E.A."/>
            <person name="Lipzen A."/>
            <person name="Lundell T."/>
            <person name="Morin E."/>
            <person name="Murat C."/>
            <person name="Riley R."/>
            <person name="Ohm R."/>
            <person name="Sun H."/>
            <person name="Tunlid A."/>
            <person name="Henrissat B."/>
            <person name="Grigoriev I.V."/>
            <person name="Hibbett D.S."/>
            <person name="Martin F."/>
        </authorList>
    </citation>
    <scope>NUCLEOTIDE SEQUENCE [LARGE SCALE GENOMIC DNA]</scope>
    <source>
        <strain evidence="2">LaAM-08-1</strain>
    </source>
</reference>
<reference evidence="1 2" key="1">
    <citation type="submission" date="2014-04" db="EMBL/GenBank/DDBJ databases">
        <authorList>
            <consortium name="DOE Joint Genome Institute"/>
            <person name="Kuo A."/>
            <person name="Kohler A."/>
            <person name="Nagy L.G."/>
            <person name="Floudas D."/>
            <person name="Copeland A."/>
            <person name="Barry K.W."/>
            <person name="Cichocki N."/>
            <person name="Veneault-Fourrey C."/>
            <person name="LaButti K."/>
            <person name="Lindquist E.A."/>
            <person name="Lipzen A."/>
            <person name="Lundell T."/>
            <person name="Morin E."/>
            <person name="Murat C."/>
            <person name="Sun H."/>
            <person name="Tunlid A."/>
            <person name="Henrissat B."/>
            <person name="Grigoriev I.V."/>
            <person name="Hibbett D.S."/>
            <person name="Martin F."/>
            <person name="Nordberg H.P."/>
            <person name="Cantor M.N."/>
            <person name="Hua S.X."/>
        </authorList>
    </citation>
    <scope>NUCLEOTIDE SEQUENCE [LARGE SCALE GENOMIC DNA]</scope>
    <source>
        <strain evidence="1 2">LaAM-08-1</strain>
    </source>
</reference>
<proteinExistence type="predicted"/>
<dbReference type="Proteomes" id="UP000054477">
    <property type="component" value="Unassembled WGS sequence"/>
</dbReference>
<dbReference type="EMBL" id="KN838711">
    <property type="protein sequence ID" value="KIJ96772.1"/>
    <property type="molecule type" value="Genomic_DNA"/>
</dbReference>
<name>A0A0C9XKR0_9AGAR</name>
<organism evidence="1 2">
    <name type="scientific">Laccaria amethystina LaAM-08-1</name>
    <dbReference type="NCBI Taxonomy" id="1095629"/>
    <lineage>
        <taxon>Eukaryota</taxon>
        <taxon>Fungi</taxon>
        <taxon>Dikarya</taxon>
        <taxon>Basidiomycota</taxon>
        <taxon>Agaricomycotina</taxon>
        <taxon>Agaricomycetes</taxon>
        <taxon>Agaricomycetidae</taxon>
        <taxon>Agaricales</taxon>
        <taxon>Agaricineae</taxon>
        <taxon>Hydnangiaceae</taxon>
        <taxon>Laccaria</taxon>
    </lineage>
</organism>
<sequence length="65" mass="7584">MHVTINASVPIKIKLKPMAQLWIHWRHDATILPNVIRREPHDVVIKCVSIVFDIYHCFVVGSFCF</sequence>
<accession>A0A0C9XKR0</accession>
<protein>
    <submittedName>
        <fullName evidence="1">Uncharacterized protein</fullName>
    </submittedName>
</protein>
<evidence type="ECO:0000313" key="2">
    <source>
        <dbReference type="Proteomes" id="UP000054477"/>
    </source>
</evidence>
<evidence type="ECO:0000313" key="1">
    <source>
        <dbReference type="EMBL" id="KIJ96772.1"/>
    </source>
</evidence>
<dbReference type="HOGENOM" id="CLU_2850042_0_0_1"/>
<keyword evidence="2" id="KW-1185">Reference proteome</keyword>
<dbReference type="AlphaFoldDB" id="A0A0C9XKR0"/>